<dbReference type="Proteomes" id="UP000732399">
    <property type="component" value="Unassembled WGS sequence"/>
</dbReference>
<accession>A0ABX1CGT5</accession>
<evidence type="ECO:0000313" key="1">
    <source>
        <dbReference type="EMBL" id="NJR77220.1"/>
    </source>
</evidence>
<keyword evidence="2" id="KW-1185">Reference proteome</keyword>
<gene>
    <name evidence="1" type="ORF">HBH26_01160</name>
</gene>
<name>A0ABX1CGT5_9SPHN</name>
<dbReference type="RefSeq" id="WP_168132717.1">
    <property type="nucleotide sequence ID" value="NZ_JAAVJH010000001.1"/>
</dbReference>
<comment type="caution">
    <text evidence="1">The sequence shown here is derived from an EMBL/GenBank/DDBJ whole genome shotgun (WGS) entry which is preliminary data.</text>
</comment>
<protein>
    <submittedName>
        <fullName evidence="1">Uncharacterized protein</fullName>
    </submittedName>
</protein>
<organism evidence="1 2">
    <name type="scientific">Sphingomonas corticis</name>
    <dbReference type="NCBI Taxonomy" id="2722791"/>
    <lineage>
        <taxon>Bacteria</taxon>
        <taxon>Pseudomonadati</taxon>
        <taxon>Pseudomonadota</taxon>
        <taxon>Alphaproteobacteria</taxon>
        <taxon>Sphingomonadales</taxon>
        <taxon>Sphingomonadaceae</taxon>
        <taxon>Sphingomonas</taxon>
    </lineage>
</organism>
<proteinExistence type="predicted"/>
<dbReference type="EMBL" id="JAAVJH010000001">
    <property type="protein sequence ID" value="NJR77220.1"/>
    <property type="molecule type" value="Genomic_DNA"/>
</dbReference>
<reference evidence="1 2" key="1">
    <citation type="submission" date="2020-03" db="EMBL/GenBank/DDBJ databases">
        <authorList>
            <person name="Wang L."/>
            <person name="He N."/>
            <person name="Li Y."/>
            <person name="Fang Y."/>
            <person name="Zhang F."/>
        </authorList>
    </citation>
    <scope>NUCLEOTIDE SEQUENCE [LARGE SCALE GENOMIC DNA]</scope>
    <source>
        <strain evidence="1 2">36D10-4-7</strain>
    </source>
</reference>
<sequence length="86" mass="9020">MAQAGEVDGGVALGWKRAGEMAAVFMIGDGVLGLLQPVRHVALWRTPVAAVDALVRPFADRPGWRRGYGAAQLAAGLALAAALRRR</sequence>
<evidence type="ECO:0000313" key="2">
    <source>
        <dbReference type="Proteomes" id="UP000732399"/>
    </source>
</evidence>